<name>A0AAW7B4L4_9HYPH</name>
<comment type="caution">
    <text evidence="2">The sequence shown here is derived from an EMBL/GenBank/DDBJ whole genome shotgun (WGS) entry which is preliminary data.</text>
</comment>
<feature type="region of interest" description="Disordered" evidence="1">
    <location>
        <begin position="1"/>
        <end position="78"/>
    </location>
</feature>
<gene>
    <name evidence="2" type="ORF">P8A28_14620</name>
</gene>
<organism evidence="2 3">
    <name type="scientific">Brucella inopinata</name>
    <dbReference type="NCBI Taxonomy" id="1218315"/>
    <lineage>
        <taxon>Bacteria</taxon>
        <taxon>Pseudomonadati</taxon>
        <taxon>Pseudomonadota</taxon>
        <taxon>Alphaproteobacteria</taxon>
        <taxon>Hyphomicrobiales</taxon>
        <taxon>Brucellaceae</taxon>
        <taxon>Brucella/Ochrobactrum group</taxon>
        <taxon>Brucella</taxon>
    </lineage>
</organism>
<proteinExistence type="predicted"/>
<evidence type="ECO:0000313" key="3">
    <source>
        <dbReference type="Proteomes" id="UP001171122"/>
    </source>
</evidence>
<evidence type="ECO:0000313" key="2">
    <source>
        <dbReference type="EMBL" id="MDL2334143.1"/>
    </source>
</evidence>
<protein>
    <submittedName>
        <fullName evidence="2">Uncharacterized protein</fullName>
    </submittedName>
</protein>
<dbReference type="Proteomes" id="UP001171122">
    <property type="component" value="Unassembled WGS sequence"/>
</dbReference>
<keyword evidence="3" id="KW-1185">Reference proteome</keyword>
<feature type="compositionally biased region" description="Basic and acidic residues" evidence="1">
    <location>
        <begin position="48"/>
        <end position="63"/>
    </location>
</feature>
<accession>A0AAW7B4L4</accession>
<dbReference type="AlphaFoldDB" id="A0AAW7B4L4"/>
<sequence length="78" mass="8454">GPMAMSAGRCGPEHQEDCNGADQNAQTGMGVTDRHRLCPSEKPSIATSKDRDHQKQNPSKKIDGFVSSLSPLSGLWRF</sequence>
<dbReference type="EMBL" id="JARQXC010000036">
    <property type="protein sequence ID" value="MDL2334143.1"/>
    <property type="molecule type" value="Genomic_DNA"/>
</dbReference>
<dbReference type="RefSeq" id="WP_285520567.1">
    <property type="nucleotide sequence ID" value="NZ_JARQXC010000036.1"/>
</dbReference>
<feature type="non-terminal residue" evidence="2">
    <location>
        <position position="1"/>
    </location>
</feature>
<reference evidence="2" key="1">
    <citation type="journal article" date="2023" name="Front. Microbiol.">
        <title>Isolation of Brucella inopinata from a White's tree frog (Litoria caerulea): pose exotic frogs a potential risk to human health?</title>
        <authorList>
            <person name="Scholz H.C."/>
            <person name="Heckers K.O."/>
            <person name="Appelt S."/>
            <person name="Geier-Doemling D."/>
            <person name="Schlegel P."/>
            <person name="Wattam A.R."/>
        </authorList>
    </citation>
    <scope>NUCLEOTIDE SEQUENCE</scope>
    <source>
        <strain evidence="2">FO700662</strain>
    </source>
</reference>
<evidence type="ECO:0000256" key="1">
    <source>
        <dbReference type="SAM" id="MobiDB-lite"/>
    </source>
</evidence>